<accession>A0A081CW99</accession>
<dbReference type="EMBL" id="BBJU01000014">
    <property type="protein sequence ID" value="GAK70945.1"/>
    <property type="molecule type" value="Genomic_DNA"/>
</dbReference>
<dbReference type="Pfam" id="PF01557">
    <property type="entry name" value="FAA_hydrolase"/>
    <property type="match status" value="1"/>
</dbReference>
<dbReference type="GO" id="GO:0046872">
    <property type="term" value="F:metal ion binding"/>
    <property type="evidence" value="ECO:0007669"/>
    <property type="project" value="UniProtKB-KW"/>
</dbReference>
<dbReference type="InterPro" id="IPR036663">
    <property type="entry name" value="Fumarylacetoacetase_C_sf"/>
</dbReference>
<organism evidence="3 4">
    <name type="scientific">Agrobacterium rubi TR3 = NBRC 13261</name>
    <dbReference type="NCBI Taxonomy" id="1368415"/>
    <lineage>
        <taxon>Bacteria</taxon>
        <taxon>Pseudomonadati</taxon>
        <taxon>Pseudomonadota</taxon>
        <taxon>Alphaproteobacteria</taxon>
        <taxon>Hyphomicrobiales</taxon>
        <taxon>Rhizobiaceae</taxon>
        <taxon>Rhizobium/Agrobacterium group</taxon>
        <taxon>Agrobacterium</taxon>
    </lineage>
</organism>
<evidence type="ECO:0000313" key="3">
    <source>
        <dbReference type="EMBL" id="GAK70945.1"/>
    </source>
</evidence>
<comment type="caution">
    <text evidence="3">The sequence shown here is derived from an EMBL/GenBank/DDBJ whole genome shotgun (WGS) entry which is preliminary data.</text>
</comment>
<dbReference type="AlphaFoldDB" id="A0A081CW99"/>
<keyword evidence="3" id="KW-0378">Hydrolase</keyword>
<dbReference type="RefSeq" id="WP_045230496.1">
    <property type="nucleotide sequence ID" value="NZ_BBJU01000014.1"/>
</dbReference>
<dbReference type="GO" id="GO:0018773">
    <property type="term" value="F:acetylpyruvate hydrolase activity"/>
    <property type="evidence" value="ECO:0007669"/>
    <property type="project" value="TreeGrafter"/>
</dbReference>
<evidence type="ECO:0000259" key="2">
    <source>
        <dbReference type="Pfam" id="PF01557"/>
    </source>
</evidence>
<dbReference type="InterPro" id="IPR011234">
    <property type="entry name" value="Fumarylacetoacetase-like_C"/>
</dbReference>
<keyword evidence="3" id="KW-0670">Pyruvate</keyword>
<dbReference type="Gene3D" id="3.90.850.10">
    <property type="entry name" value="Fumarylacetoacetase-like, C-terminal domain"/>
    <property type="match status" value="1"/>
</dbReference>
<dbReference type="PANTHER" id="PTHR11820:SF90">
    <property type="entry name" value="FLUTATHIONE S-TRANSFERASE"/>
    <property type="match status" value="1"/>
</dbReference>
<sequence length="229" mass="24615">MSATVIPVPPTTLLPVEGTDETFPVRRVYCVGRNYADHAIEMGHDPSREPPFFFQKNPDNLLPAGKVFPYPALSSNVHYEVECVVALKSGGSDISVDDALEHVWGYGVGIDMTRRDLQDALKKMGRSWESAKAFEFSAPVSPLVPASKIGHPAKGAVWLEVNGERKQTGDLDQMIWKTAEIIAELPKLFTLAAGDVIMTGTPAGVGPIVVGDRIDCGVDSVGTLSVKVA</sequence>
<evidence type="ECO:0000256" key="1">
    <source>
        <dbReference type="ARBA" id="ARBA00022723"/>
    </source>
</evidence>
<proteinExistence type="predicted"/>
<gene>
    <name evidence="3" type="ORF">RRU01S_14_01680</name>
</gene>
<keyword evidence="1" id="KW-0479">Metal-binding</keyword>
<name>A0A081CW99_9HYPH</name>
<feature type="domain" description="Fumarylacetoacetase-like C-terminal" evidence="2">
    <location>
        <begin position="28"/>
        <end position="228"/>
    </location>
</feature>
<dbReference type="SUPFAM" id="SSF56529">
    <property type="entry name" value="FAH"/>
    <property type="match status" value="1"/>
</dbReference>
<dbReference type="OrthoDB" id="5197601at2"/>
<reference evidence="3 4" key="1">
    <citation type="submission" date="2014-08" db="EMBL/GenBank/DDBJ databases">
        <title>Whole genome shotgun sequence of Rhizobium rubi NBRC 13261.</title>
        <authorList>
            <person name="Katano-Makiyama Y."/>
            <person name="Hosoyama A."/>
            <person name="Hashimoto M."/>
            <person name="Hosoyama Y."/>
            <person name="Noguchi M."/>
            <person name="Tsuchikane K."/>
            <person name="Uohara A."/>
            <person name="Ohji S."/>
            <person name="Ichikawa N."/>
            <person name="Kimura A."/>
            <person name="Yamazoe A."/>
            <person name="Fujita N."/>
        </authorList>
    </citation>
    <scope>NUCLEOTIDE SEQUENCE [LARGE SCALE GENOMIC DNA]</scope>
    <source>
        <strain evidence="3 4">NBRC 13261</strain>
    </source>
</reference>
<dbReference type="PANTHER" id="PTHR11820">
    <property type="entry name" value="ACYLPYRUVASE"/>
    <property type="match status" value="1"/>
</dbReference>
<dbReference type="eggNOG" id="COG0179">
    <property type="taxonomic scope" value="Bacteria"/>
</dbReference>
<dbReference type="Proteomes" id="UP000028701">
    <property type="component" value="Unassembled WGS sequence"/>
</dbReference>
<evidence type="ECO:0000313" key="4">
    <source>
        <dbReference type="Proteomes" id="UP000028701"/>
    </source>
</evidence>
<protein>
    <submittedName>
        <fullName evidence="3">Putative fumarylpyruvate hydrolase</fullName>
    </submittedName>
</protein>